<reference evidence="3 5" key="1">
    <citation type="journal article" date="2020" name="Stud. Mycol.">
        <title>101 Dothideomycetes genomes: a test case for predicting lifestyles and emergence of pathogens.</title>
        <authorList>
            <person name="Haridas S."/>
            <person name="Albert R."/>
            <person name="Binder M."/>
            <person name="Bloem J."/>
            <person name="Labutti K."/>
            <person name="Salamov A."/>
            <person name="Andreopoulos B."/>
            <person name="Baker S."/>
            <person name="Barry K."/>
            <person name="Bills G."/>
            <person name="Bluhm B."/>
            <person name="Cannon C."/>
            <person name="Castanera R."/>
            <person name="Culley D."/>
            <person name="Daum C."/>
            <person name="Ezra D."/>
            <person name="Gonzalez J."/>
            <person name="Henrissat B."/>
            <person name="Kuo A."/>
            <person name="Liang C."/>
            <person name="Lipzen A."/>
            <person name="Lutzoni F."/>
            <person name="Magnuson J."/>
            <person name="Mondo S."/>
            <person name="Nolan M."/>
            <person name="Ohm R."/>
            <person name="Pangilinan J."/>
            <person name="Park H.-J."/>
            <person name="Ramirez L."/>
            <person name="Alfaro M."/>
            <person name="Sun H."/>
            <person name="Tritt A."/>
            <person name="Yoshinaga Y."/>
            <person name="Zwiers L.-H."/>
            <person name="Turgeon B."/>
            <person name="Goodwin S."/>
            <person name="Spatafora J."/>
            <person name="Crous P."/>
            <person name="Grigoriev I."/>
        </authorList>
    </citation>
    <scope>NUCLEOTIDE SEQUENCE</scope>
    <source>
        <strain evidence="3 5">CBS 304.34</strain>
    </source>
</reference>
<keyword evidence="2" id="KW-0732">Signal</keyword>
<dbReference type="GeneID" id="54462837"/>
<reference evidence="5" key="2">
    <citation type="submission" date="2020-04" db="EMBL/GenBank/DDBJ databases">
        <authorList>
            <consortium name="NCBI Genome Project"/>
        </authorList>
    </citation>
    <scope>NUCLEOTIDE SEQUENCE</scope>
    <source>
        <strain evidence="5">CBS 304.34</strain>
    </source>
</reference>
<protein>
    <recommendedName>
        <fullName evidence="6">Zincin</fullName>
    </recommendedName>
</protein>
<dbReference type="Proteomes" id="UP000504636">
    <property type="component" value="Unplaced"/>
</dbReference>
<feature type="signal peptide" evidence="2">
    <location>
        <begin position="1"/>
        <end position="23"/>
    </location>
</feature>
<keyword evidence="4" id="KW-1185">Reference proteome</keyword>
<gene>
    <name evidence="3 5" type="ORF">BDZ99DRAFT_474985</name>
</gene>
<sequence length="371" mass="42632">MRSLIAFLAPAAFIFVFFSSVCAQQTYWVDKSCDITHADGTKFTDAIKEVIWVAGRVADAIEAQDDRLEQSFMWFFYFSVRDRYADKVKDTFRRISQLKEEPSGINKNANLRLYCDNDDRYKLQPGGHYMDENNESISGRSMLLCWPQPQKDGKDVFYYAHTMYDIDNLWNFVNTGQKSSQLPDRTTISFCNRMFTYPGPLKERPFTVRAFAAKELDKLLTQLPKVSPLAFHTILHEFVHVPFLSEQTMTEARDEDNTNVPVHYQNGIDSFRLHPTDTKDTSGYYTGPLPGPTLGDPKFVIMNPDSYAYVGFLFRIRDKQWVPYSDGATPPLIRLKKDTSLELVGDWPGAPTPTPSPNVKQTPPRRVRRDV</sequence>
<dbReference type="AlphaFoldDB" id="A0A6A6YRM4"/>
<dbReference type="OrthoDB" id="4585232at2759"/>
<dbReference type="RefSeq" id="XP_033578385.1">
    <property type="nucleotide sequence ID" value="XM_033721944.1"/>
</dbReference>
<evidence type="ECO:0000313" key="3">
    <source>
        <dbReference type="EMBL" id="KAF2811421.1"/>
    </source>
</evidence>
<accession>A0A6A6YRM4</accession>
<evidence type="ECO:0000313" key="4">
    <source>
        <dbReference type="Proteomes" id="UP000504636"/>
    </source>
</evidence>
<dbReference type="InterPro" id="IPR024079">
    <property type="entry name" value="MetalloPept_cat_dom_sf"/>
</dbReference>
<dbReference type="EMBL" id="MU003698">
    <property type="protein sequence ID" value="KAF2811421.1"/>
    <property type="molecule type" value="Genomic_DNA"/>
</dbReference>
<reference evidence="5" key="3">
    <citation type="submission" date="2025-04" db="UniProtKB">
        <authorList>
            <consortium name="RefSeq"/>
        </authorList>
    </citation>
    <scope>IDENTIFICATION</scope>
    <source>
        <strain evidence="5">CBS 304.34</strain>
    </source>
</reference>
<evidence type="ECO:0000256" key="1">
    <source>
        <dbReference type="SAM" id="MobiDB-lite"/>
    </source>
</evidence>
<organism evidence="3">
    <name type="scientific">Mytilinidion resinicola</name>
    <dbReference type="NCBI Taxonomy" id="574789"/>
    <lineage>
        <taxon>Eukaryota</taxon>
        <taxon>Fungi</taxon>
        <taxon>Dikarya</taxon>
        <taxon>Ascomycota</taxon>
        <taxon>Pezizomycotina</taxon>
        <taxon>Dothideomycetes</taxon>
        <taxon>Pleosporomycetidae</taxon>
        <taxon>Mytilinidiales</taxon>
        <taxon>Mytilinidiaceae</taxon>
        <taxon>Mytilinidion</taxon>
    </lineage>
</organism>
<name>A0A6A6YRM4_9PEZI</name>
<proteinExistence type="predicted"/>
<evidence type="ECO:0000313" key="5">
    <source>
        <dbReference type="RefSeq" id="XP_033578385.1"/>
    </source>
</evidence>
<evidence type="ECO:0000256" key="2">
    <source>
        <dbReference type="SAM" id="SignalP"/>
    </source>
</evidence>
<dbReference type="GO" id="GO:0008237">
    <property type="term" value="F:metallopeptidase activity"/>
    <property type="evidence" value="ECO:0007669"/>
    <property type="project" value="InterPro"/>
</dbReference>
<dbReference type="Gene3D" id="3.40.390.10">
    <property type="entry name" value="Collagenase (Catalytic Domain)"/>
    <property type="match status" value="1"/>
</dbReference>
<feature type="region of interest" description="Disordered" evidence="1">
    <location>
        <begin position="344"/>
        <end position="371"/>
    </location>
</feature>
<evidence type="ECO:0008006" key="6">
    <source>
        <dbReference type="Google" id="ProtNLM"/>
    </source>
</evidence>
<feature type="chain" id="PRO_5044629297" description="Zincin" evidence="2">
    <location>
        <begin position="24"/>
        <end position="371"/>
    </location>
</feature>